<evidence type="ECO:0000256" key="4">
    <source>
        <dbReference type="ARBA" id="ARBA00022516"/>
    </source>
</evidence>
<dbReference type="InterPro" id="IPR001199">
    <property type="entry name" value="Cyt_B5-like_heme/steroid-bd"/>
</dbReference>
<feature type="transmembrane region" description="Helical" evidence="22">
    <location>
        <begin position="265"/>
        <end position="283"/>
    </location>
</feature>
<evidence type="ECO:0000256" key="15">
    <source>
        <dbReference type="ARBA" id="ARBA00047680"/>
    </source>
</evidence>
<keyword evidence="4" id="KW-0444">Lipid biosynthesis</keyword>
<dbReference type="PANTHER" id="PTHR19353">
    <property type="entry name" value="FATTY ACID DESATURASE 2"/>
    <property type="match status" value="1"/>
</dbReference>
<dbReference type="Pfam" id="PF00173">
    <property type="entry name" value="Cyt-b5"/>
    <property type="match status" value="1"/>
</dbReference>
<dbReference type="Pfam" id="PF00487">
    <property type="entry name" value="FA_desaturase"/>
    <property type="match status" value="1"/>
</dbReference>
<sequence>MGKGGNQGEGATEREAQMPTFSWEEIQKHNLRTDKWLVIDRKVYNVTKWSSRHPGGHRVISHYAGEDATDAFFAFHRDLDLVRKFMKPLLIGELAPEEPSQDRTKNSEITEDFRALKKTAEDMNLFESNHLFFFLLLAHIIVMEIIAWFTISYFGNGWIPTLMTAFILATSQAQAGWLQHDYGHLSVYKKSTWNHIVHKFIIGHLKGASANWWNHRHFQHHAKPNIFSKDPDVNMLHVFVLGERQPVEYGKKKLKYLPYNHQHEYFFLIGPPVLIPLYFQYQIIMTMIVRKDWVDLAWAFSYYARFFITFSPFYGVLGAILFLNFIRFLESHWFVWVTQMNHIVMEIDREPYRDWFSTQLAATCNVEQSFFNDWFSGHLNFQIEHHLFPTMPRHNLHKIAPLVKSLCAKHGIEYQEKPLLRALMDIIGQGSCGWMPTSTNEAAALGAPTGKGEQEGVTGRREGWGFVLRGVLGLRYTLAPRLLFWSFLFGSLVSLPFMPCSWGPPGPGAQSQGLASLPPPSAPKHPPEQRSTGAACDQPLHPHPGPHASHHPLLRSMGWGPGLLPDPAGLAPPSLPAAHLRGGRAPCGVSHPQGSVLGVSLQAPLSLRMSRAPGPHPRLPLPAVQLAPALAPREVSSRPFRSPLTQGFGLGPFHAAVFPPPEPVTWGPRGRGHRMAPQKPQPGRGQPACRLGPIPPSRFRRLSWLGGMPKIL</sequence>
<feature type="domain" description="Cytochrome b5 heme-binding" evidence="23">
    <location>
        <begin position="18"/>
        <end position="95"/>
    </location>
</feature>
<evidence type="ECO:0000313" key="25">
    <source>
        <dbReference type="Proteomes" id="UP000694570"/>
    </source>
</evidence>
<keyword evidence="8" id="KW-0560">Oxidoreductase</keyword>
<keyword evidence="6" id="KW-0276">Fatty acid metabolism</keyword>
<keyword evidence="11" id="KW-0275">Fatty acid biosynthesis</keyword>
<comment type="catalytic activity">
    <reaction evidence="16">
        <text>(11E)-octadecenoyl-CoA + 2 Fe(II)-[cytochrome b5] + O2 + 2 H(+) = (6Z,11E)-octadecadienoyl-CoA + 2 Fe(III)-[cytochrome b5] + 2 H2O</text>
        <dbReference type="Rhea" id="RHEA:46064"/>
        <dbReference type="Rhea" id="RHEA-COMP:10438"/>
        <dbReference type="Rhea" id="RHEA-COMP:10439"/>
        <dbReference type="ChEBI" id="CHEBI:15377"/>
        <dbReference type="ChEBI" id="CHEBI:15378"/>
        <dbReference type="ChEBI" id="CHEBI:15379"/>
        <dbReference type="ChEBI" id="CHEBI:29033"/>
        <dbReference type="ChEBI" id="CHEBI:29034"/>
        <dbReference type="ChEBI" id="CHEBI:74296"/>
        <dbReference type="ChEBI" id="CHEBI:85652"/>
    </reaction>
    <physiologicalReaction direction="left-to-right" evidence="16">
        <dbReference type="Rhea" id="RHEA:46065"/>
    </physiologicalReaction>
</comment>
<evidence type="ECO:0000256" key="22">
    <source>
        <dbReference type="SAM" id="Phobius"/>
    </source>
</evidence>
<evidence type="ECO:0000256" key="6">
    <source>
        <dbReference type="ARBA" id="ARBA00022832"/>
    </source>
</evidence>
<dbReference type="GO" id="GO:0006636">
    <property type="term" value="P:unsaturated fatty acid biosynthetic process"/>
    <property type="evidence" value="ECO:0007669"/>
    <property type="project" value="UniProtKB-UniPathway"/>
</dbReference>
<accession>A0A8D0VSS9</accession>
<dbReference type="EC" id="1.14.19.3" evidence="12"/>
<evidence type="ECO:0000256" key="19">
    <source>
        <dbReference type="ARBA" id="ARBA00048147"/>
    </source>
</evidence>
<dbReference type="GO" id="GO:0016213">
    <property type="term" value="F:acyl-CoA 6-desaturase activity"/>
    <property type="evidence" value="ECO:0007669"/>
    <property type="project" value="UniProtKB-EC"/>
</dbReference>
<evidence type="ECO:0000259" key="23">
    <source>
        <dbReference type="PROSITE" id="PS50255"/>
    </source>
</evidence>
<protein>
    <recommendedName>
        <fullName evidence="13">Acyl-CoA 6-desaturase</fullName>
        <ecNumber evidence="12">1.14.19.3</ecNumber>
    </recommendedName>
    <alternativeName>
        <fullName evidence="14">Fatty acid desaturase 2</fullName>
    </alternativeName>
</protein>
<evidence type="ECO:0000256" key="5">
    <source>
        <dbReference type="ARBA" id="ARBA00022692"/>
    </source>
</evidence>
<evidence type="ECO:0000256" key="10">
    <source>
        <dbReference type="ARBA" id="ARBA00023136"/>
    </source>
</evidence>
<keyword evidence="7 22" id="KW-1133">Transmembrane helix</keyword>
<reference evidence="24" key="1">
    <citation type="submission" date="2025-08" db="UniProtKB">
        <authorList>
            <consortium name="Ensembl"/>
        </authorList>
    </citation>
    <scope>IDENTIFICATION</scope>
</reference>
<comment type="catalytic activity">
    <reaction evidence="17">
        <text>(9Z,12Z)-octadecadienoyl-CoA + 2 Fe(II)-[cytochrome b5] + O2 + 2 H(+) = (6Z,9Z,12Z)-octadecatrienoyl-CoA + 2 Fe(III)-[cytochrome b5] + 2 H2O</text>
        <dbReference type="Rhea" id="RHEA:47140"/>
        <dbReference type="Rhea" id="RHEA-COMP:10438"/>
        <dbReference type="Rhea" id="RHEA-COMP:10439"/>
        <dbReference type="ChEBI" id="CHEBI:15377"/>
        <dbReference type="ChEBI" id="CHEBI:15378"/>
        <dbReference type="ChEBI" id="CHEBI:15379"/>
        <dbReference type="ChEBI" id="CHEBI:29033"/>
        <dbReference type="ChEBI" id="CHEBI:29034"/>
        <dbReference type="ChEBI" id="CHEBI:57363"/>
        <dbReference type="ChEBI" id="CHEBI:57383"/>
        <dbReference type="EC" id="1.14.19.3"/>
    </reaction>
    <physiologicalReaction direction="left-to-right" evidence="17">
        <dbReference type="Rhea" id="RHEA:47141"/>
    </physiologicalReaction>
</comment>
<evidence type="ECO:0000256" key="9">
    <source>
        <dbReference type="ARBA" id="ARBA00023098"/>
    </source>
</evidence>
<dbReference type="CDD" id="cd03506">
    <property type="entry name" value="Delta6-FADS-like"/>
    <property type="match status" value="1"/>
</dbReference>
<feature type="region of interest" description="Disordered" evidence="21">
    <location>
        <begin position="667"/>
        <end position="693"/>
    </location>
</feature>
<evidence type="ECO:0000313" key="24">
    <source>
        <dbReference type="Ensembl" id="ENSSSCP00030009990.1"/>
    </source>
</evidence>
<dbReference type="GO" id="GO:0005789">
    <property type="term" value="C:endoplasmic reticulum membrane"/>
    <property type="evidence" value="ECO:0007669"/>
    <property type="project" value="UniProtKB-SubCell"/>
</dbReference>
<dbReference type="PANTHER" id="PTHR19353:SF12">
    <property type="entry name" value="ACYL-COA 6-DESATURASE"/>
    <property type="match status" value="1"/>
</dbReference>
<feature type="transmembrane region" description="Helical" evidence="22">
    <location>
        <begin position="303"/>
        <end position="326"/>
    </location>
</feature>
<evidence type="ECO:0000256" key="14">
    <source>
        <dbReference type="ARBA" id="ARBA00042828"/>
    </source>
</evidence>
<name>A0A8D0VSS9_PIG</name>
<dbReference type="SUPFAM" id="SSF55856">
    <property type="entry name" value="Cytochrome b5-like heme/steroid binding domain"/>
    <property type="match status" value="1"/>
</dbReference>
<dbReference type="InterPro" id="IPR036400">
    <property type="entry name" value="Cyt_B5-like_heme/steroid_sf"/>
</dbReference>
<dbReference type="PROSITE" id="PS50255">
    <property type="entry name" value="CYTOCHROME_B5_2"/>
    <property type="match status" value="1"/>
</dbReference>
<evidence type="ECO:0000256" key="3">
    <source>
        <dbReference type="ARBA" id="ARBA00009295"/>
    </source>
</evidence>
<evidence type="ECO:0000256" key="21">
    <source>
        <dbReference type="SAM" id="MobiDB-lite"/>
    </source>
</evidence>
<comment type="catalytic activity">
    <reaction evidence="18">
        <text>(11Z,14Z,17Z)-eicosatrienoyl-CoA + 2 Fe(II)-[cytochrome b5] + O2 + 2 H(+) = (8Z,11Z,14Z,17Z)-eicosatetraenoyl-CoA + 2 Fe(III)-[cytochrome b5] + 2 H2O</text>
        <dbReference type="Rhea" id="RHEA:39571"/>
        <dbReference type="Rhea" id="RHEA-COMP:10438"/>
        <dbReference type="Rhea" id="RHEA-COMP:10439"/>
        <dbReference type="ChEBI" id="CHEBI:15377"/>
        <dbReference type="ChEBI" id="CHEBI:15378"/>
        <dbReference type="ChEBI" id="CHEBI:15379"/>
        <dbReference type="ChEBI" id="CHEBI:29033"/>
        <dbReference type="ChEBI" id="CHEBI:29034"/>
        <dbReference type="ChEBI" id="CHEBI:74265"/>
        <dbReference type="ChEBI" id="CHEBI:74328"/>
    </reaction>
    <physiologicalReaction direction="left-to-right" evidence="18">
        <dbReference type="Rhea" id="RHEA:39572"/>
    </physiologicalReaction>
</comment>
<evidence type="ECO:0000256" key="12">
    <source>
        <dbReference type="ARBA" id="ARBA00038914"/>
    </source>
</evidence>
<evidence type="ECO:0000256" key="11">
    <source>
        <dbReference type="ARBA" id="ARBA00023160"/>
    </source>
</evidence>
<keyword evidence="10 22" id="KW-0472">Membrane</keyword>
<feature type="region of interest" description="Disordered" evidence="21">
    <location>
        <begin position="506"/>
        <end position="554"/>
    </location>
</feature>
<dbReference type="FunFam" id="3.10.120.10:FF:000010">
    <property type="entry name" value="Delta-6 fatty acyl desaturase"/>
    <property type="match status" value="1"/>
</dbReference>
<comment type="pathway">
    <text evidence="2">Lipid metabolism; polyunsaturated fatty acid biosynthesis.</text>
</comment>
<organism evidence="24 25">
    <name type="scientific">Sus scrofa</name>
    <name type="common">Pig</name>
    <dbReference type="NCBI Taxonomy" id="9823"/>
    <lineage>
        <taxon>Eukaryota</taxon>
        <taxon>Metazoa</taxon>
        <taxon>Chordata</taxon>
        <taxon>Craniata</taxon>
        <taxon>Vertebrata</taxon>
        <taxon>Euteleostomi</taxon>
        <taxon>Mammalia</taxon>
        <taxon>Eutheria</taxon>
        <taxon>Laurasiatheria</taxon>
        <taxon>Artiodactyla</taxon>
        <taxon>Suina</taxon>
        <taxon>Suidae</taxon>
        <taxon>Sus</taxon>
    </lineage>
</organism>
<dbReference type="Proteomes" id="UP000694570">
    <property type="component" value="Unplaced"/>
</dbReference>
<feature type="transmembrane region" description="Helical" evidence="22">
    <location>
        <begin position="482"/>
        <end position="499"/>
    </location>
</feature>
<comment type="similarity">
    <text evidence="3">Belongs to the fatty acid desaturase type 1 family.</text>
</comment>
<comment type="catalytic activity">
    <reaction evidence="20">
        <text>(9Z,12Z,15Z)-octadecatrienoyl-CoA + 2 Fe(II)-[cytochrome b5] + O2 + 2 H(+) = (6Z,9Z,12Z,15Z)-octadecatetraenoyl-CoA + 2 Fe(III)-[cytochrome b5] + 2 H2O</text>
        <dbReference type="Rhea" id="RHEA:47144"/>
        <dbReference type="Rhea" id="RHEA-COMP:10438"/>
        <dbReference type="Rhea" id="RHEA-COMP:10439"/>
        <dbReference type="ChEBI" id="CHEBI:15377"/>
        <dbReference type="ChEBI" id="CHEBI:15378"/>
        <dbReference type="ChEBI" id="CHEBI:15379"/>
        <dbReference type="ChEBI" id="CHEBI:29033"/>
        <dbReference type="ChEBI" id="CHEBI:29034"/>
        <dbReference type="ChEBI" id="CHEBI:71489"/>
        <dbReference type="ChEBI" id="CHEBI:74034"/>
        <dbReference type="EC" id="1.14.19.3"/>
    </reaction>
    <physiologicalReaction direction="left-to-right" evidence="20">
        <dbReference type="Rhea" id="RHEA:47145"/>
    </physiologicalReaction>
</comment>
<comment type="catalytic activity">
    <reaction evidence="15">
        <text>(11Z,14Z)-eicosadienoyl-CoA + 2 Fe(II)-[cytochrome b5] + O2 + 2 H(+) = (8Z,11Z,14Z)-eicosatrienoyl-CoA + 2 Fe(III)-[cytochrome b5] + 2 H2O</text>
        <dbReference type="Rhea" id="RHEA:39567"/>
        <dbReference type="Rhea" id="RHEA-COMP:10438"/>
        <dbReference type="Rhea" id="RHEA-COMP:10439"/>
        <dbReference type="ChEBI" id="CHEBI:15377"/>
        <dbReference type="ChEBI" id="CHEBI:15378"/>
        <dbReference type="ChEBI" id="CHEBI:15379"/>
        <dbReference type="ChEBI" id="CHEBI:29033"/>
        <dbReference type="ChEBI" id="CHEBI:29034"/>
        <dbReference type="ChEBI" id="CHEBI:74264"/>
        <dbReference type="ChEBI" id="CHEBI:76410"/>
    </reaction>
    <physiologicalReaction direction="left-to-right" evidence="15">
        <dbReference type="Rhea" id="RHEA:39568"/>
    </physiologicalReaction>
</comment>
<evidence type="ECO:0000256" key="8">
    <source>
        <dbReference type="ARBA" id="ARBA00023002"/>
    </source>
</evidence>
<evidence type="ECO:0000256" key="18">
    <source>
        <dbReference type="ARBA" id="ARBA00048089"/>
    </source>
</evidence>
<evidence type="ECO:0000256" key="7">
    <source>
        <dbReference type="ARBA" id="ARBA00022989"/>
    </source>
</evidence>
<feature type="transmembrane region" description="Helical" evidence="22">
    <location>
        <begin position="131"/>
        <end position="151"/>
    </location>
</feature>
<dbReference type="InterPro" id="IPR012171">
    <property type="entry name" value="Fatty_acid_desaturase"/>
</dbReference>
<keyword evidence="9" id="KW-0443">Lipid metabolism</keyword>
<comment type="catalytic activity">
    <reaction evidence="19">
        <text>(9Z,12Z,15Z,18Z,21Z)-tetracosapentaenoyl-CoA + 2 Fe(II)-[cytochrome b5] + O2 + 2 H(+) = (6Z,9Z,12Z,15Z,18Z,21Z)-tetracosahexaenoyl-CoA + 2 Fe(III)-[cytochrome b5] + 2 H2O</text>
        <dbReference type="Rhea" id="RHEA:36999"/>
        <dbReference type="Rhea" id="RHEA-COMP:10438"/>
        <dbReference type="Rhea" id="RHEA-COMP:10439"/>
        <dbReference type="ChEBI" id="CHEBI:15377"/>
        <dbReference type="ChEBI" id="CHEBI:15378"/>
        <dbReference type="ChEBI" id="CHEBI:15379"/>
        <dbReference type="ChEBI" id="CHEBI:29033"/>
        <dbReference type="ChEBI" id="CHEBI:29034"/>
        <dbReference type="ChEBI" id="CHEBI:74083"/>
        <dbReference type="ChEBI" id="CHEBI:74086"/>
    </reaction>
    <physiologicalReaction direction="left-to-right" evidence="19">
        <dbReference type="Rhea" id="RHEA:37000"/>
    </physiologicalReaction>
</comment>
<dbReference type="AlphaFoldDB" id="A0A8D0VSS9"/>
<feature type="region of interest" description="Disordered" evidence="21">
    <location>
        <begin position="1"/>
        <end position="21"/>
    </location>
</feature>
<dbReference type="Ensembl" id="ENSSSCT00030022124.1">
    <property type="protein sequence ID" value="ENSSSCP00030009990.1"/>
    <property type="gene ID" value="ENSSSCG00030015948.1"/>
</dbReference>
<dbReference type="Gene3D" id="3.10.120.10">
    <property type="entry name" value="Cytochrome b5-like heme/steroid binding domain"/>
    <property type="match status" value="1"/>
</dbReference>
<proteinExistence type="inferred from homology"/>
<evidence type="ECO:0000256" key="16">
    <source>
        <dbReference type="ARBA" id="ARBA00047705"/>
    </source>
</evidence>
<keyword evidence="5 22" id="KW-0812">Transmembrane</keyword>
<dbReference type="InterPro" id="IPR005804">
    <property type="entry name" value="FA_desaturase_dom"/>
</dbReference>
<comment type="subcellular location">
    <subcellularLocation>
        <location evidence="1">Endoplasmic reticulum membrane</location>
        <topology evidence="1">Multi-pass membrane protein</topology>
    </subcellularLocation>
</comment>
<evidence type="ECO:0000256" key="17">
    <source>
        <dbReference type="ARBA" id="ARBA00047965"/>
    </source>
</evidence>
<evidence type="ECO:0000256" key="2">
    <source>
        <dbReference type="ARBA" id="ARBA00005105"/>
    </source>
</evidence>
<evidence type="ECO:0000256" key="13">
    <source>
        <dbReference type="ARBA" id="ARBA00039476"/>
    </source>
</evidence>
<dbReference type="SMART" id="SM01117">
    <property type="entry name" value="Cyt-b5"/>
    <property type="match status" value="1"/>
</dbReference>
<dbReference type="UniPathway" id="UPA00658"/>
<evidence type="ECO:0000256" key="1">
    <source>
        <dbReference type="ARBA" id="ARBA00004477"/>
    </source>
</evidence>
<evidence type="ECO:0000256" key="20">
    <source>
        <dbReference type="ARBA" id="ARBA00049344"/>
    </source>
</evidence>